<keyword evidence="2" id="KW-1185">Reference proteome</keyword>
<reference evidence="1" key="1">
    <citation type="submission" date="2020-08" db="EMBL/GenBank/DDBJ databases">
        <title>Multicomponent nature underlies the extraordinary mechanical properties of spider dragline silk.</title>
        <authorList>
            <person name="Kono N."/>
            <person name="Nakamura H."/>
            <person name="Mori M."/>
            <person name="Yoshida Y."/>
            <person name="Ohtoshi R."/>
            <person name="Malay A.D."/>
            <person name="Moran D.A.P."/>
            <person name="Tomita M."/>
            <person name="Numata K."/>
            <person name="Arakawa K."/>
        </authorList>
    </citation>
    <scope>NUCLEOTIDE SEQUENCE</scope>
</reference>
<dbReference type="EMBL" id="BMAW01010780">
    <property type="protein sequence ID" value="GFT20433.1"/>
    <property type="molecule type" value="Genomic_DNA"/>
</dbReference>
<evidence type="ECO:0000313" key="2">
    <source>
        <dbReference type="Proteomes" id="UP000887013"/>
    </source>
</evidence>
<sequence length="99" mass="11154">MEVVPNEEHILRVIMYSGGTRTETAYAKTLCLFCIWLNIDSGDVPFEGLLPSCNRRDLRVSSRHVAIILALLKTRLQTIAKPRTRHAILGIVFDGSRFA</sequence>
<organism evidence="1 2">
    <name type="scientific">Nephila pilipes</name>
    <name type="common">Giant wood spider</name>
    <name type="synonym">Nephila maculata</name>
    <dbReference type="NCBI Taxonomy" id="299642"/>
    <lineage>
        <taxon>Eukaryota</taxon>
        <taxon>Metazoa</taxon>
        <taxon>Ecdysozoa</taxon>
        <taxon>Arthropoda</taxon>
        <taxon>Chelicerata</taxon>
        <taxon>Arachnida</taxon>
        <taxon>Araneae</taxon>
        <taxon>Araneomorphae</taxon>
        <taxon>Entelegynae</taxon>
        <taxon>Araneoidea</taxon>
        <taxon>Nephilidae</taxon>
        <taxon>Nephila</taxon>
    </lineage>
</organism>
<comment type="caution">
    <text evidence="1">The sequence shown here is derived from an EMBL/GenBank/DDBJ whole genome shotgun (WGS) entry which is preliminary data.</text>
</comment>
<gene>
    <name evidence="1" type="ORF">NPIL_673411</name>
</gene>
<name>A0A8X6NM62_NEPPI</name>
<dbReference type="Proteomes" id="UP000887013">
    <property type="component" value="Unassembled WGS sequence"/>
</dbReference>
<evidence type="ECO:0000313" key="1">
    <source>
        <dbReference type="EMBL" id="GFT20433.1"/>
    </source>
</evidence>
<dbReference type="AlphaFoldDB" id="A0A8X6NM62"/>
<accession>A0A8X6NM62</accession>
<protein>
    <submittedName>
        <fullName evidence="1">Uncharacterized protein</fullName>
    </submittedName>
</protein>
<proteinExistence type="predicted"/>